<evidence type="ECO:0000313" key="2">
    <source>
        <dbReference type="EMBL" id="MDO7926390.1"/>
    </source>
</evidence>
<evidence type="ECO:0000256" key="1">
    <source>
        <dbReference type="SAM" id="SignalP"/>
    </source>
</evidence>
<comment type="caution">
    <text evidence="2">The sequence shown here is derived from an EMBL/GenBank/DDBJ whole genome shotgun (WGS) entry which is preliminary data.</text>
</comment>
<evidence type="ECO:0000313" key="3">
    <source>
        <dbReference type="Proteomes" id="UP001223016"/>
    </source>
</evidence>
<dbReference type="RefSeq" id="WP_304574363.1">
    <property type="nucleotide sequence ID" value="NZ_JAUQOO010000003.1"/>
</dbReference>
<dbReference type="Pfam" id="PF06366">
    <property type="entry name" value="FlhE"/>
    <property type="match status" value="1"/>
</dbReference>
<dbReference type="EMBL" id="JAUQOO010000003">
    <property type="protein sequence ID" value="MDO7926390.1"/>
    <property type="molecule type" value="Genomic_DNA"/>
</dbReference>
<keyword evidence="3" id="KW-1185">Reference proteome</keyword>
<keyword evidence="2" id="KW-0969">Cilium</keyword>
<accession>A0ABT9CRE4</accession>
<gene>
    <name evidence="2" type="ORF">Q6A51_06325</name>
</gene>
<sequence>MKRKGILGCTAALVLATFGSNAFAVGGGYAQTANIKPTYSTNQWNTTTVPIIGTTPASGKITFISWNYTIGAIPANATFNALLCHGDTSSCIDVTSLKSGSTTFFANKSPSKNFFLYHRIYRSSSFAPVTGGPLQVIVNWEN</sequence>
<organism evidence="2 3">
    <name type="scientific">Pseudomonas serbiensis</name>
    <dbReference type="NCBI Taxonomy" id="3064350"/>
    <lineage>
        <taxon>Bacteria</taxon>
        <taxon>Pseudomonadati</taxon>
        <taxon>Pseudomonadota</taxon>
        <taxon>Gammaproteobacteria</taxon>
        <taxon>Pseudomonadales</taxon>
        <taxon>Pseudomonadaceae</taxon>
        <taxon>Pseudomonas</taxon>
    </lineage>
</organism>
<name>A0ABT9CRE4_9PSED</name>
<dbReference type="InterPro" id="IPR009420">
    <property type="entry name" value="FlhE"/>
</dbReference>
<keyword evidence="2" id="KW-0966">Cell projection</keyword>
<proteinExistence type="predicted"/>
<feature type="chain" id="PRO_5046038176" evidence="1">
    <location>
        <begin position="25"/>
        <end position="142"/>
    </location>
</feature>
<keyword evidence="2" id="KW-0282">Flagellum</keyword>
<protein>
    <submittedName>
        <fullName evidence="2">Flagellar protein FlhE</fullName>
    </submittedName>
</protein>
<keyword evidence="1" id="KW-0732">Signal</keyword>
<reference evidence="2 3" key="1">
    <citation type="submission" date="2023-07" db="EMBL/GenBank/DDBJ databases">
        <title>Identification of four novel Pseudomonas species associated with bacterial leaf spot of cucurbits.</title>
        <authorList>
            <person name="Fullem K.R."/>
        </authorList>
    </citation>
    <scope>NUCLEOTIDE SEQUENCE [LARGE SCALE GENOMIC DNA]</scope>
    <source>
        <strain evidence="2 3">KFB 138</strain>
    </source>
</reference>
<dbReference type="Proteomes" id="UP001223016">
    <property type="component" value="Unassembled WGS sequence"/>
</dbReference>
<feature type="signal peptide" evidence="1">
    <location>
        <begin position="1"/>
        <end position="24"/>
    </location>
</feature>